<dbReference type="EMBL" id="JBHUDK010000002">
    <property type="protein sequence ID" value="MFD1597885.1"/>
    <property type="molecule type" value="Genomic_DNA"/>
</dbReference>
<dbReference type="InterPro" id="IPR050901">
    <property type="entry name" value="BP-dep_ABC_trans_perm"/>
</dbReference>
<dbReference type="Pfam" id="PF00528">
    <property type="entry name" value="BPD_transp_1"/>
    <property type="match status" value="1"/>
</dbReference>
<dbReference type="Proteomes" id="UP001597085">
    <property type="component" value="Unassembled WGS sequence"/>
</dbReference>
<evidence type="ECO:0000256" key="4">
    <source>
        <dbReference type="ARBA" id="ARBA00022692"/>
    </source>
</evidence>
<keyword evidence="4 7" id="KW-0812">Transmembrane</keyword>
<evidence type="ECO:0000256" key="7">
    <source>
        <dbReference type="RuleBase" id="RU363032"/>
    </source>
</evidence>
<feature type="transmembrane region" description="Helical" evidence="7">
    <location>
        <begin position="138"/>
        <end position="158"/>
    </location>
</feature>
<reference evidence="10 11" key="1">
    <citation type="journal article" date="2019" name="Int. J. Syst. Evol. Microbiol.">
        <title>The Global Catalogue of Microorganisms (GCM) 10K type strain sequencing project: providing services to taxonomists for standard genome sequencing and annotation.</title>
        <authorList>
            <consortium name="The Broad Institute Genomics Platform"/>
            <consortium name="The Broad Institute Genome Sequencing Center for Infectious Disease"/>
            <person name="Wu L."/>
            <person name="Ma J."/>
        </authorList>
    </citation>
    <scope>NUCLEOTIDE SEQUENCE [LARGE SCALE GENOMIC DNA]</scope>
    <source>
        <strain evidence="10 11">CGMCC 1.12121</strain>
    </source>
</reference>
<dbReference type="RefSeq" id="WP_256421308.1">
    <property type="nucleotide sequence ID" value="NZ_JANHDI010000007.1"/>
</dbReference>
<dbReference type="SUPFAM" id="SSF161098">
    <property type="entry name" value="MetI-like"/>
    <property type="match status" value="1"/>
</dbReference>
<comment type="caution">
    <text evidence="10">The sequence shown here is derived from an EMBL/GenBank/DDBJ whole genome shotgun (WGS) entry which is preliminary data.</text>
</comment>
<dbReference type="Gene3D" id="1.10.3720.10">
    <property type="entry name" value="MetI-like"/>
    <property type="match status" value="1"/>
</dbReference>
<feature type="transmembrane region" description="Helical" evidence="7">
    <location>
        <begin position="178"/>
        <end position="198"/>
    </location>
</feature>
<keyword evidence="6 7" id="KW-0472">Membrane</keyword>
<feature type="transmembrane region" description="Helical" evidence="7">
    <location>
        <begin position="219"/>
        <end position="244"/>
    </location>
</feature>
<comment type="subcellular location">
    <subcellularLocation>
        <location evidence="1 7">Cell membrane</location>
        <topology evidence="1 7">Multi-pass membrane protein</topology>
    </subcellularLocation>
</comment>
<organism evidence="10 11">
    <name type="scientific">Halobellus rarus</name>
    <dbReference type="NCBI Taxonomy" id="1126237"/>
    <lineage>
        <taxon>Archaea</taxon>
        <taxon>Methanobacteriati</taxon>
        <taxon>Methanobacteriota</taxon>
        <taxon>Stenosarchaea group</taxon>
        <taxon>Halobacteria</taxon>
        <taxon>Halobacteriales</taxon>
        <taxon>Haloferacaceae</taxon>
        <taxon>Halobellus</taxon>
    </lineage>
</organism>
<keyword evidence="5 7" id="KW-1133">Transmembrane helix</keyword>
<proteinExistence type="inferred from homology"/>
<dbReference type="InterPro" id="IPR000515">
    <property type="entry name" value="MetI-like"/>
</dbReference>
<dbReference type="GO" id="GO:0005886">
    <property type="term" value="C:plasma membrane"/>
    <property type="evidence" value="ECO:0007669"/>
    <property type="project" value="UniProtKB-SubCell"/>
</dbReference>
<name>A0ABD6CLC5_9EURY</name>
<feature type="region of interest" description="Disordered" evidence="8">
    <location>
        <begin position="1"/>
        <end position="21"/>
    </location>
</feature>
<feature type="transmembrane region" description="Helical" evidence="7">
    <location>
        <begin position="43"/>
        <end position="68"/>
    </location>
</feature>
<evidence type="ECO:0000313" key="11">
    <source>
        <dbReference type="Proteomes" id="UP001597085"/>
    </source>
</evidence>
<accession>A0ABD6CLC5</accession>
<evidence type="ECO:0000256" key="3">
    <source>
        <dbReference type="ARBA" id="ARBA00022475"/>
    </source>
</evidence>
<keyword evidence="3" id="KW-1003">Cell membrane</keyword>
<evidence type="ECO:0000256" key="1">
    <source>
        <dbReference type="ARBA" id="ARBA00004651"/>
    </source>
</evidence>
<evidence type="ECO:0000313" key="10">
    <source>
        <dbReference type="EMBL" id="MFD1597885.1"/>
    </source>
</evidence>
<gene>
    <name evidence="10" type="ORF">ACFSBX_02790</name>
</gene>
<comment type="similarity">
    <text evidence="7">Belongs to the binding-protein-dependent transport system permease family.</text>
</comment>
<evidence type="ECO:0000259" key="9">
    <source>
        <dbReference type="PROSITE" id="PS50928"/>
    </source>
</evidence>
<evidence type="ECO:0000256" key="6">
    <source>
        <dbReference type="ARBA" id="ARBA00023136"/>
    </source>
</evidence>
<feature type="transmembrane region" description="Helical" evidence="7">
    <location>
        <begin position="279"/>
        <end position="302"/>
    </location>
</feature>
<keyword evidence="2 7" id="KW-0813">Transport</keyword>
<feature type="domain" description="ABC transmembrane type-1" evidence="9">
    <location>
        <begin position="102"/>
        <end position="302"/>
    </location>
</feature>
<evidence type="ECO:0000256" key="2">
    <source>
        <dbReference type="ARBA" id="ARBA00022448"/>
    </source>
</evidence>
<evidence type="ECO:0000256" key="5">
    <source>
        <dbReference type="ARBA" id="ARBA00022989"/>
    </source>
</evidence>
<dbReference type="PANTHER" id="PTHR32243:SF18">
    <property type="entry name" value="INNER MEMBRANE ABC TRANSPORTER PERMEASE PROTEIN YCJP"/>
    <property type="match status" value="1"/>
</dbReference>
<dbReference type="CDD" id="cd06261">
    <property type="entry name" value="TM_PBP2"/>
    <property type="match status" value="1"/>
</dbReference>
<evidence type="ECO:0000256" key="8">
    <source>
        <dbReference type="SAM" id="MobiDB-lite"/>
    </source>
</evidence>
<dbReference type="PROSITE" id="PS50928">
    <property type="entry name" value="ABC_TM1"/>
    <property type="match status" value="1"/>
</dbReference>
<protein>
    <submittedName>
        <fullName evidence="10">Carbohydrate ABC transporter permease</fullName>
    </submittedName>
</protein>
<dbReference type="PANTHER" id="PTHR32243">
    <property type="entry name" value="MALTOSE TRANSPORT SYSTEM PERMEASE-RELATED"/>
    <property type="match status" value="1"/>
</dbReference>
<dbReference type="AlphaFoldDB" id="A0ABD6CLC5"/>
<feature type="transmembrane region" description="Helical" evidence="7">
    <location>
        <begin position="101"/>
        <end position="126"/>
    </location>
</feature>
<dbReference type="InterPro" id="IPR035906">
    <property type="entry name" value="MetI-like_sf"/>
</dbReference>
<keyword evidence="11" id="KW-1185">Reference proteome</keyword>
<sequence>MSDGSTRSDGGVQSDRHEPELTRGPFQRWVQKSIKDPKRVYRAMFYVATLFFLVTTLFPFYFLLVLAVTPDTGSLAVLPQLSTLEFGVFLDVFDRINFLRYMLNSVVLALSTTAIVLFLASLAGYVFGRLEFPGRQPLMLLILAISYFPPAAFFVPLYQLFTGNVVNGLSLYNTPGAMILPFSSLFMPLSIFILTTFYGQIPDGLEDAARVEGTTRLGALFRVIVPLSAPGVATAGVLTFIAVYNEFFFSQLMNNGQPENWAPIVGGLLSLQRAGQFEVTYGVMAAGSIIAVIPVAILVVVAQEKIVSGLTSGALKE</sequence>